<dbReference type="InterPro" id="IPR013083">
    <property type="entry name" value="Znf_RING/FYVE/PHD"/>
</dbReference>
<evidence type="ECO:0000256" key="4">
    <source>
        <dbReference type="PROSITE-ProRule" id="PRU00091"/>
    </source>
</evidence>
<evidence type="ECO:0000313" key="9">
    <source>
        <dbReference type="Proteomes" id="UP000252139"/>
    </source>
</evidence>
<feature type="compositionally biased region" description="Polar residues" evidence="5">
    <location>
        <begin position="14"/>
        <end position="35"/>
    </location>
</feature>
<sequence length="228" mass="26329">MDIYSLTKKKRPSQLTIAQPSSQTDISVDNTTPTKLMSDPISEEVTGPPTRDHWKPDSEANSCGYLGCPTYFGLFDRRHHCRKCGDIFCSAHCSNYFRLDQDARFHLQGILSRGCNTCAEEYKQWQEELRQRRNIRKSQDNMNANKANLKKRHPGIMTQQPQAMEGITELGRDDVVSKNITINNKSTKKEHGKVMFFYFIYCSNPPLYFFIAFNPIPSVPADWQWSTF</sequence>
<protein>
    <recommendedName>
        <fullName evidence="7">FYVE-type domain-containing protein</fullName>
    </recommendedName>
</protein>
<name>A0A367JDH3_RHIAZ</name>
<dbReference type="CDD" id="cd15760">
    <property type="entry name" value="FYVE_scVPS27p_like"/>
    <property type="match status" value="1"/>
</dbReference>
<keyword evidence="6" id="KW-0472">Membrane</keyword>
<evidence type="ECO:0000256" key="1">
    <source>
        <dbReference type="ARBA" id="ARBA00022723"/>
    </source>
</evidence>
<dbReference type="OrthoDB" id="10018316at2759"/>
<dbReference type="Proteomes" id="UP000252139">
    <property type="component" value="Unassembled WGS sequence"/>
</dbReference>
<keyword evidence="9" id="KW-1185">Reference proteome</keyword>
<evidence type="ECO:0000313" key="8">
    <source>
        <dbReference type="EMBL" id="RCH88022.1"/>
    </source>
</evidence>
<dbReference type="PANTHER" id="PTHR23164">
    <property type="entry name" value="EARLY ENDOSOME ANTIGEN 1"/>
    <property type="match status" value="1"/>
</dbReference>
<keyword evidence="6" id="KW-1133">Transmembrane helix</keyword>
<dbReference type="InterPro" id="IPR011011">
    <property type="entry name" value="Znf_FYVE_PHD"/>
</dbReference>
<evidence type="ECO:0000259" key="7">
    <source>
        <dbReference type="PROSITE" id="PS50178"/>
    </source>
</evidence>
<dbReference type="SMART" id="SM00064">
    <property type="entry name" value="FYVE"/>
    <property type="match status" value="1"/>
</dbReference>
<organism evidence="8 9">
    <name type="scientific">Rhizopus azygosporus</name>
    <name type="common">Rhizopus microsporus var. azygosporus</name>
    <dbReference type="NCBI Taxonomy" id="86630"/>
    <lineage>
        <taxon>Eukaryota</taxon>
        <taxon>Fungi</taxon>
        <taxon>Fungi incertae sedis</taxon>
        <taxon>Mucoromycota</taxon>
        <taxon>Mucoromycotina</taxon>
        <taxon>Mucoromycetes</taxon>
        <taxon>Mucorales</taxon>
        <taxon>Mucorineae</taxon>
        <taxon>Rhizopodaceae</taxon>
        <taxon>Rhizopus</taxon>
    </lineage>
</organism>
<gene>
    <name evidence="8" type="ORF">CU097_006767</name>
</gene>
<dbReference type="GO" id="GO:0008270">
    <property type="term" value="F:zinc ion binding"/>
    <property type="evidence" value="ECO:0007669"/>
    <property type="project" value="UniProtKB-KW"/>
</dbReference>
<feature type="domain" description="FYVE-type" evidence="7">
    <location>
        <begin position="68"/>
        <end position="123"/>
    </location>
</feature>
<accession>A0A367JDH3</accession>
<dbReference type="STRING" id="86630.A0A367JDH3"/>
<comment type="caution">
    <text evidence="8">The sequence shown here is derived from an EMBL/GenBank/DDBJ whole genome shotgun (WGS) entry which is preliminary data.</text>
</comment>
<dbReference type="InterPro" id="IPR017455">
    <property type="entry name" value="Znf_FYVE-rel"/>
</dbReference>
<evidence type="ECO:0000256" key="3">
    <source>
        <dbReference type="ARBA" id="ARBA00022833"/>
    </source>
</evidence>
<reference evidence="8 9" key="1">
    <citation type="journal article" date="2018" name="G3 (Bethesda)">
        <title>Phylogenetic and Phylogenomic Definition of Rhizopus Species.</title>
        <authorList>
            <person name="Gryganskyi A.P."/>
            <person name="Golan J."/>
            <person name="Dolatabadi S."/>
            <person name="Mondo S."/>
            <person name="Robb S."/>
            <person name="Idnurm A."/>
            <person name="Muszewska A."/>
            <person name="Steczkiewicz K."/>
            <person name="Masonjones S."/>
            <person name="Liao H.L."/>
            <person name="Gajdeczka M.T."/>
            <person name="Anike F."/>
            <person name="Vuek A."/>
            <person name="Anishchenko I.M."/>
            <person name="Voigt K."/>
            <person name="de Hoog G.S."/>
            <person name="Smith M.E."/>
            <person name="Heitman J."/>
            <person name="Vilgalys R."/>
            <person name="Stajich J.E."/>
        </authorList>
    </citation>
    <scope>NUCLEOTIDE SEQUENCE [LARGE SCALE GENOMIC DNA]</scope>
    <source>
        <strain evidence="8 9">CBS 357.93</strain>
    </source>
</reference>
<dbReference type="AlphaFoldDB" id="A0A367JDH3"/>
<feature type="transmembrane region" description="Helical" evidence="6">
    <location>
        <begin position="195"/>
        <end position="216"/>
    </location>
</feature>
<keyword evidence="2 4" id="KW-0863">Zinc-finger</keyword>
<dbReference type="Pfam" id="PF01363">
    <property type="entry name" value="FYVE"/>
    <property type="match status" value="1"/>
</dbReference>
<keyword evidence="1" id="KW-0479">Metal-binding</keyword>
<dbReference type="PROSITE" id="PS50178">
    <property type="entry name" value="ZF_FYVE"/>
    <property type="match status" value="1"/>
</dbReference>
<dbReference type="EMBL" id="PJQL01001544">
    <property type="protein sequence ID" value="RCH88022.1"/>
    <property type="molecule type" value="Genomic_DNA"/>
</dbReference>
<feature type="region of interest" description="Disordered" evidence="5">
    <location>
        <begin position="14"/>
        <end position="54"/>
    </location>
</feature>
<proteinExistence type="predicted"/>
<evidence type="ECO:0000256" key="5">
    <source>
        <dbReference type="SAM" id="MobiDB-lite"/>
    </source>
</evidence>
<evidence type="ECO:0000256" key="6">
    <source>
        <dbReference type="SAM" id="Phobius"/>
    </source>
</evidence>
<keyword evidence="6" id="KW-0812">Transmembrane</keyword>
<keyword evidence="3" id="KW-0862">Zinc</keyword>
<dbReference type="PANTHER" id="PTHR23164:SF30">
    <property type="entry name" value="EARLY ENDOSOME ANTIGEN 1"/>
    <property type="match status" value="1"/>
</dbReference>
<dbReference type="InterPro" id="IPR000306">
    <property type="entry name" value="Znf_FYVE"/>
</dbReference>
<dbReference type="SUPFAM" id="SSF57903">
    <property type="entry name" value="FYVE/PHD zinc finger"/>
    <property type="match status" value="1"/>
</dbReference>
<evidence type="ECO:0000256" key="2">
    <source>
        <dbReference type="ARBA" id="ARBA00022771"/>
    </source>
</evidence>
<dbReference type="Gene3D" id="3.30.40.10">
    <property type="entry name" value="Zinc/RING finger domain, C3HC4 (zinc finger)"/>
    <property type="match status" value="1"/>
</dbReference>